<gene>
    <name evidence="1" type="ORF">SAMN05443550_103363</name>
</gene>
<dbReference type="Proteomes" id="UP000198850">
    <property type="component" value="Unassembled WGS sequence"/>
</dbReference>
<dbReference type="AlphaFoldDB" id="A0A1H4BIL5"/>
<proteinExistence type="predicted"/>
<name>A0A1H4BIL5_9SPHI</name>
<keyword evidence="2" id="KW-1185">Reference proteome</keyword>
<sequence length="52" mass="5820">MFILTLSNFAIRNFIPAGGCPPIKIDFNAPLTGTIYIRAFRQEVNGEIYVTD</sequence>
<reference evidence="1 2" key="1">
    <citation type="submission" date="2016-10" db="EMBL/GenBank/DDBJ databases">
        <authorList>
            <person name="de Groot N.N."/>
        </authorList>
    </citation>
    <scope>NUCLEOTIDE SEQUENCE [LARGE SCALE GENOMIC DNA]</scope>
    <source>
        <strain evidence="1 2">DSM 19033</strain>
    </source>
</reference>
<dbReference type="EMBL" id="FNRA01000003">
    <property type="protein sequence ID" value="SEA47956.1"/>
    <property type="molecule type" value="Genomic_DNA"/>
</dbReference>
<evidence type="ECO:0000313" key="2">
    <source>
        <dbReference type="Proteomes" id="UP000198850"/>
    </source>
</evidence>
<accession>A0A1H4BIL5</accession>
<organism evidence="1 2">
    <name type="scientific">Pedobacter hartonius</name>
    <dbReference type="NCBI Taxonomy" id="425514"/>
    <lineage>
        <taxon>Bacteria</taxon>
        <taxon>Pseudomonadati</taxon>
        <taxon>Bacteroidota</taxon>
        <taxon>Sphingobacteriia</taxon>
        <taxon>Sphingobacteriales</taxon>
        <taxon>Sphingobacteriaceae</taxon>
        <taxon>Pedobacter</taxon>
    </lineage>
</organism>
<protein>
    <submittedName>
        <fullName evidence="1">Uncharacterized protein</fullName>
    </submittedName>
</protein>
<evidence type="ECO:0000313" key="1">
    <source>
        <dbReference type="EMBL" id="SEA47956.1"/>
    </source>
</evidence>